<keyword evidence="7 10" id="KW-0408">Iron</keyword>
<evidence type="ECO:0000256" key="4">
    <source>
        <dbReference type="ARBA" id="ARBA00022723"/>
    </source>
</evidence>
<dbReference type="Pfam" id="PF00034">
    <property type="entry name" value="Cytochrom_C"/>
    <property type="match status" value="2"/>
</dbReference>
<dbReference type="PROSITE" id="PS51007">
    <property type="entry name" value="CYTC"/>
    <property type="match status" value="3"/>
</dbReference>
<feature type="binding site" description="covalent" evidence="9">
    <location>
        <position position="357"/>
    </location>
    <ligand>
        <name>heme c</name>
        <dbReference type="ChEBI" id="CHEBI:61717"/>
        <label>3</label>
    </ligand>
</feature>
<dbReference type="RefSeq" id="WP_085932328.1">
    <property type="nucleotide sequence ID" value="NZ_FUWJ01000001.1"/>
</dbReference>
<evidence type="ECO:0000313" key="13">
    <source>
        <dbReference type="Proteomes" id="UP000190092"/>
    </source>
</evidence>
<accession>A0A1T4K049</accession>
<keyword evidence="5" id="KW-0732">Signal</keyword>
<feature type="binding site" description="axial binding residue" evidence="10">
    <location>
        <position position="80"/>
    </location>
    <ligand>
        <name>heme c</name>
        <dbReference type="ChEBI" id="CHEBI:61717"/>
        <label>1</label>
    </ligand>
    <ligandPart>
        <name>Fe</name>
        <dbReference type="ChEBI" id="CHEBI:18248"/>
    </ligandPart>
</feature>
<feature type="domain" description="Cytochrome c" evidence="11">
    <location>
        <begin position="62"/>
        <end position="165"/>
    </location>
</feature>
<dbReference type="GO" id="GO:0009055">
    <property type="term" value="F:electron transfer activity"/>
    <property type="evidence" value="ECO:0007669"/>
    <property type="project" value="InterPro"/>
</dbReference>
<evidence type="ECO:0000256" key="1">
    <source>
        <dbReference type="ARBA" id="ARBA00004236"/>
    </source>
</evidence>
<dbReference type="EMBL" id="FUWJ01000001">
    <property type="protein sequence ID" value="SJZ35754.1"/>
    <property type="molecule type" value="Genomic_DNA"/>
</dbReference>
<sequence>MSRKSRRILLGLAGVAVIVVVAGILILRGPGPMTFAAGAKVALADYRAADPTGVPPALAKASLVERGEYLARAADCMVCHTAPGGKEYAGGFAFKLPFGTLYSTNITPDRETGIGDYTDQQFLDALHRGVRRDGARLYPAMPFTSYTYITDADALAIKAYLFSLPPVRATPPRNTLAFPFDQRWAMTFWSVLFNSDERFRPDPAQSPEWNRGAYLAEALAHCGECHTPRNPAFALDNYDKFAGAVTAGWRAYNITSDKATGVGAWSDDDLVSYLTRGHAPGHGTASGPMGEAVDHSLGRLVPEDIRALVVYLRSVPPVASPDLPATLAPPAPASYRQGGNLADIRGRRVFEGACASCHSWTGQSPLTPFATLTGARAGNDSSAINVAQIVISGTRRHTPADALSMPAFGNIYSDVEIAAVANYVTARFGSKGSAITADDVAALRKQGSQ</sequence>
<feature type="binding site" description="covalent" evidence="9">
    <location>
        <position position="79"/>
    </location>
    <ligand>
        <name>heme c</name>
        <dbReference type="ChEBI" id="CHEBI:61717"/>
        <label>1</label>
    </ligand>
</feature>
<gene>
    <name evidence="12" type="ORF">SAMN02745126_00610</name>
</gene>
<feature type="binding site" description="axial binding residue" evidence="10">
    <location>
        <position position="358"/>
    </location>
    <ligand>
        <name>heme c</name>
        <dbReference type="ChEBI" id="CHEBI:61717"/>
        <label>3</label>
    </ligand>
    <ligandPart>
        <name>Fe</name>
        <dbReference type="ChEBI" id="CHEBI:18248"/>
    </ligandPart>
</feature>
<feature type="binding site" description="covalent" evidence="9">
    <location>
        <position position="76"/>
    </location>
    <ligand>
        <name>heme c</name>
        <dbReference type="ChEBI" id="CHEBI:61717"/>
        <label>1</label>
    </ligand>
</feature>
<dbReference type="PANTHER" id="PTHR35008:SF8">
    <property type="entry name" value="ALCOHOL DEHYDROGENASE CYTOCHROME C SUBUNIT"/>
    <property type="match status" value="1"/>
</dbReference>
<comment type="subcellular location">
    <subcellularLocation>
        <location evidence="1">Cell membrane</location>
    </subcellularLocation>
</comment>
<dbReference type="AlphaFoldDB" id="A0A1T4K049"/>
<dbReference type="InterPro" id="IPR009056">
    <property type="entry name" value="Cyt_c-like_dom"/>
</dbReference>
<keyword evidence="3 9" id="KW-0349">Heme</keyword>
<dbReference type="GO" id="GO:0020037">
    <property type="term" value="F:heme binding"/>
    <property type="evidence" value="ECO:0007669"/>
    <property type="project" value="InterPro"/>
</dbReference>
<dbReference type="InterPro" id="IPR051459">
    <property type="entry name" value="Cytochrome_c-type_DH"/>
</dbReference>
<reference evidence="13" key="1">
    <citation type="submission" date="2017-02" db="EMBL/GenBank/DDBJ databases">
        <authorList>
            <person name="Varghese N."/>
            <person name="Submissions S."/>
        </authorList>
    </citation>
    <scope>NUCLEOTIDE SEQUENCE [LARGE SCALE GENOMIC DNA]</scope>
    <source>
        <strain evidence="13">ATCC 27094</strain>
    </source>
</reference>
<dbReference type="PROSITE" id="PS51318">
    <property type="entry name" value="TAT"/>
    <property type="match status" value="1"/>
</dbReference>
<dbReference type="STRING" id="225324.SAMN02745126_00610"/>
<dbReference type="PANTHER" id="PTHR35008">
    <property type="entry name" value="BLL4482 PROTEIN-RELATED"/>
    <property type="match status" value="1"/>
</dbReference>
<comment type="cofactor">
    <cofactor evidence="9">
        <name>heme c</name>
        <dbReference type="ChEBI" id="CHEBI:61717"/>
    </cofactor>
    <text evidence="9">Binds 3 heme c groups covalently per subunit.</text>
</comment>
<keyword evidence="4 10" id="KW-0479">Metal-binding</keyword>
<evidence type="ECO:0000256" key="10">
    <source>
        <dbReference type="PIRSR" id="PIRSR000018-51"/>
    </source>
</evidence>
<dbReference type="Proteomes" id="UP000190092">
    <property type="component" value="Unassembled WGS sequence"/>
</dbReference>
<dbReference type="GO" id="GO:0005506">
    <property type="term" value="F:iron ion binding"/>
    <property type="evidence" value="ECO:0007669"/>
    <property type="project" value="InterPro"/>
</dbReference>
<dbReference type="InterPro" id="IPR014353">
    <property type="entry name" value="Membr-bd_ADH_cyt_c"/>
</dbReference>
<evidence type="ECO:0000256" key="9">
    <source>
        <dbReference type="PIRSR" id="PIRSR000018-50"/>
    </source>
</evidence>
<evidence type="ECO:0000313" key="12">
    <source>
        <dbReference type="EMBL" id="SJZ35754.1"/>
    </source>
</evidence>
<dbReference type="GO" id="GO:0016614">
    <property type="term" value="F:oxidoreductase activity, acting on CH-OH group of donors"/>
    <property type="evidence" value="ECO:0007669"/>
    <property type="project" value="InterPro"/>
</dbReference>
<dbReference type="InterPro" id="IPR036909">
    <property type="entry name" value="Cyt_c-like_dom_sf"/>
</dbReference>
<feature type="binding site" description="axial binding residue" evidence="10">
    <location>
        <position position="226"/>
    </location>
    <ligand>
        <name>heme c</name>
        <dbReference type="ChEBI" id="CHEBI:61717"/>
        <label>2</label>
    </ligand>
    <ligandPart>
        <name>Fe</name>
        <dbReference type="ChEBI" id="CHEBI:18248"/>
    </ligandPart>
</feature>
<keyword evidence="8" id="KW-0472">Membrane</keyword>
<evidence type="ECO:0000256" key="3">
    <source>
        <dbReference type="ARBA" id="ARBA00022617"/>
    </source>
</evidence>
<feature type="binding site" description="covalent" evidence="9">
    <location>
        <position position="354"/>
    </location>
    <ligand>
        <name>heme c</name>
        <dbReference type="ChEBI" id="CHEBI:61717"/>
        <label>3</label>
    </ligand>
</feature>
<dbReference type="SUPFAM" id="SSF46626">
    <property type="entry name" value="Cytochrome c"/>
    <property type="match status" value="3"/>
</dbReference>
<evidence type="ECO:0000256" key="2">
    <source>
        <dbReference type="ARBA" id="ARBA00022475"/>
    </source>
</evidence>
<evidence type="ECO:0000256" key="6">
    <source>
        <dbReference type="ARBA" id="ARBA00022737"/>
    </source>
</evidence>
<keyword evidence="2" id="KW-1003">Cell membrane</keyword>
<feature type="binding site" description="covalent" evidence="9">
    <location>
        <position position="222"/>
    </location>
    <ligand>
        <name>heme c</name>
        <dbReference type="ChEBI" id="CHEBI:61717"/>
        <label>2</label>
    </ligand>
</feature>
<protein>
    <submittedName>
        <fullName evidence="12">Cytochrome c, mono-and diheme variants</fullName>
    </submittedName>
</protein>
<feature type="domain" description="Cytochrome c" evidence="11">
    <location>
        <begin position="207"/>
        <end position="316"/>
    </location>
</feature>
<organism evidence="12 13">
    <name type="scientific">Enhydrobacter aerosaccus</name>
    <dbReference type="NCBI Taxonomy" id="225324"/>
    <lineage>
        <taxon>Bacteria</taxon>
        <taxon>Pseudomonadati</taxon>
        <taxon>Pseudomonadota</taxon>
        <taxon>Alphaproteobacteria</taxon>
        <taxon>Hyphomicrobiales</taxon>
        <taxon>Enhydrobacter</taxon>
    </lineage>
</organism>
<dbReference type="PIRSF" id="PIRSF000018">
    <property type="entry name" value="Mb_ADH_cyt_c"/>
    <property type="match status" value="1"/>
</dbReference>
<evidence type="ECO:0000256" key="5">
    <source>
        <dbReference type="ARBA" id="ARBA00022729"/>
    </source>
</evidence>
<dbReference type="GO" id="GO:0005886">
    <property type="term" value="C:plasma membrane"/>
    <property type="evidence" value="ECO:0007669"/>
    <property type="project" value="UniProtKB-SubCell"/>
</dbReference>
<dbReference type="OrthoDB" id="9811281at2"/>
<evidence type="ECO:0000256" key="8">
    <source>
        <dbReference type="ARBA" id="ARBA00023136"/>
    </source>
</evidence>
<feature type="domain" description="Cytochrome c" evidence="11">
    <location>
        <begin position="341"/>
        <end position="428"/>
    </location>
</feature>
<dbReference type="Gene3D" id="1.10.760.10">
    <property type="entry name" value="Cytochrome c-like domain"/>
    <property type="match status" value="2"/>
</dbReference>
<keyword evidence="6" id="KW-0677">Repeat</keyword>
<keyword evidence="13" id="KW-1185">Reference proteome</keyword>
<name>A0A1T4K049_9HYPH</name>
<feature type="binding site" description="covalent" evidence="9">
    <location>
        <position position="225"/>
    </location>
    <ligand>
        <name>heme c</name>
        <dbReference type="ChEBI" id="CHEBI:61717"/>
        <label>2</label>
    </ligand>
</feature>
<dbReference type="InterPro" id="IPR006311">
    <property type="entry name" value="TAT_signal"/>
</dbReference>
<proteinExistence type="predicted"/>
<evidence type="ECO:0000259" key="11">
    <source>
        <dbReference type="PROSITE" id="PS51007"/>
    </source>
</evidence>
<evidence type="ECO:0000256" key="7">
    <source>
        <dbReference type="ARBA" id="ARBA00023004"/>
    </source>
</evidence>